<keyword evidence="1" id="KW-0472">Membrane</keyword>
<sequence>MTQKLKYKIKNIFIHQLKDLGTFLGAVYALVIGSALMILEYNIDFGVLFKINIFDTYSRLIAVSNVLISILIGISLTTFSVIFVVMQLASHNFHPEFYGIF</sequence>
<evidence type="ECO:0000313" key="3">
    <source>
        <dbReference type="Proteomes" id="UP000077164"/>
    </source>
</evidence>
<dbReference type="Proteomes" id="UP000077164">
    <property type="component" value="Unassembled WGS sequence"/>
</dbReference>
<comment type="caution">
    <text evidence="2">The sequence shown here is derived from an EMBL/GenBank/DDBJ whole genome shotgun (WGS) entry which is preliminary data.</text>
</comment>
<reference evidence="2 3" key="1">
    <citation type="submission" date="2016-03" db="EMBL/GenBank/DDBJ databases">
        <title>Draft genome sequence of Flavobacterium fryxellicola DSM 16209.</title>
        <authorList>
            <person name="Shin S.-K."/>
            <person name="Yi H."/>
        </authorList>
    </citation>
    <scope>NUCLEOTIDE SEQUENCE [LARGE SCALE GENOMIC DNA]</scope>
    <source>
        <strain evidence="2 3">DSM 16209</strain>
    </source>
</reference>
<dbReference type="STRING" id="249352.SAMN05444395_11512"/>
<keyword evidence="3" id="KW-1185">Reference proteome</keyword>
<evidence type="ECO:0000313" key="2">
    <source>
        <dbReference type="EMBL" id="OAB27386.1"/>
    </source>
</evidence>
<keyword evidence="1" id="KW-0812">Transmembrane</keyword>
<evidence type="ECO:0008006" key="4">
    <source>
        <dbReference type="Google" id="ProtNLM"/>
    </source>
</evidence>
<dbReference type="AlphaFoldDB" id="A0A167WH80"/>
<protein>
    <recommendedName>
        <fullName evidence="4">DUF2254 domain-containing protein</fullName>
    </recommendedName>
</protein>
<organism evidence="2 3">
    <name type="scientific">Flavobacterium fryxellicola</name>
    <dbReference type="NCBI Taxonomy" id="249352"/>
    <lineage>
        <taxon>Bacteria</taxon>
        <taxon>Pseudomonadati</taxon>
        <taxon>Bacteroidota</taxon>
        <taxon>Flavobacteriia</taxon>
        <taxon>Flavobacteriales</taxon>
        <taxon>Flavobacteriaceae</taxon>
        <taxon>Flavobacterium</taxon>
    </lineage>
</organism>
<gene>
    <name evidence="2" type="ORF">FBFR_11175</name>
</gene>
<accession>A0A167WH80</accession>
<feature type="transmembrane region" description="Helical" evidence="1">
    <location>
        <begin position="20"/>
        <end position="39"/>
    </location>
</feature>
<evidence type="ECO:0000256" key="1">
    <source>
        <dbReference type="SAM" id="Phobius"/>
    </source>
</evidence>
<keyword evidence="1" id="KW-1133">Transmembrane helix</keyword>
<proteinExistence type="predicted"/>
<dbReference type="EMBL" id="LVJE01000017">
    <property type="protein sequence ID" value="OAB27386.1"/>
    <property type="molecule type" value="Genomic_DNA"/>
</dbReference>
<feature type="transmembrane region" description="Helical" evidence="1">
    <location>
        <begin position="59"/>
        <end position="85"/>
    </location>
</feature>
<name>A0A167WH80_9FLAO</name>